<dbReference type="RefSeq" id="XP_075094989.1">
    <property type="nucleotide sequence ID" value="XM_075238888.1"/>
</dbReference>
<name>A0AC58TCQ0_TOBAC</name>
<reference evidence="2" key="2">
    <citation type="submission" date="2025-08" db="UniProtKB">
        <authorList>
            <consortium name="RefSeq"/>
        </authorList>
    </citation>
    <scope>IDENTIFICATION</scope>
    <source>
        <tissue evidence="2">Leaf</tissue>
    </source>
</reference>
<sequence>MKRFYHVVPSKPSKSSSTPQSSSNLEETVDESEQLPQSEEVNLNRFETDRGKRLAIQKYHLNDRDAVRRAYIQQDECINRGEGDVFSSIGFTSWIKKDRFAIHISGPHNVHNQSRKKCEDLMRQKQSIQSALAKQFDQQKLEYRTRLEAAIDMIRYLLNQGLSFRGHREGESSFNRGNYIELLTWYTKRCKDIDDAY</sequence>
<gene>
    <name evidence="2" type="primary">LOC142173332</name>
</gene>
<evidence type="ECO:0000313" key="2">
    <source>
        <dbReference type="RefSeq" id="XP_075094989.1"/>
    </source>
</evidence>
<proteinExistence type="predicted"/>
<evidence type="ECO:0000313" key="1">
    <source>
        <dbReference type="Proteomes" id="UP000790787"/>
    </source>
</evidence>
<keyword evidence="1" id="KW-1185">Reference proteome</keyword>
<reference evidence="1" key="1">
    <citation type="journal article" date="2014" name="Nat. Commun.">
        <title>The tobacco genome sequence and its comparison with those of tomato and potato.</title>
        <authorList>
            <person name="Sierro N."/>
            <person name="Battey J.N."/>
            <person name="Ouadi S."/>
            <person name="Bakaher N."/>
            <person name="Bovet L."/>
            <person name="Willig A."/>
            <person name="Goepfert S."/>
            <person name="Peitsch M.C."/>
            <person name="Ivanov N.V."/>
        </authorList>
    </citation>
    <scope>NUCLEOTIDE SEQUENCE [LARGE SCALE GENOMIC DNA]</scope>
</reference>
<accession>A0AC58TCQ0</accession>
<organism evidence="1 2">
    <name type="scientific">Nicotiana tabacum</name>
    <name type="common">Common tobacco</name>
    <dbReference type="NCBI Taxonomy" id="4097"/>
    <lineage>
        <taxon>Eukaryota</taxon>
        <taxon>Viridiplantae</taxon>
        <taxon>Streptophyta</taxon>
        <taxon>Embryophyta</taxon>
        <taxon>Tracheophyta</taxon>
        <taxon>Spermatophyta</taxon>
        <taxon>Magnoliopsida</taxon>
        <taxon>eudicotyledons</taxon>
        <taxon>Gunneridae</taxon>
        <taxon>Pentapetalae</taxon>
        <taxon>asterids</taxon>
        <taxon>lamiids</taxon>
        <taxon>Solanales</taxon>
        <taxon>Solanaceae</taxon>
        <taxon>Nicotianoideae</taxon>
        <taxon>Nicotianeae</taxon>
        <taxon>Nicotiana</taxon>
    </lineage>
</organism>
<dbReference type="Proteomes" id="UP000790787">
    <property type="component" value="Chromosome 19"/>
</dbReference>
<protein>
    <submittedName>
        <fullName evidence="2">Uncharacterized protein LOC142173332</fullName>
    </submittedName>
</protein>